<dbReference type="InterPro" id="IPR051609">
    <property type="entry name" value="NmrA/Isoflavone_reductase-like"/>
</dbReference>
<dbReference type="SUPFAM" id="SSF51735">
    <property type="entry name" value="NAD(P)-binding Rossmann-fold domains"/>
    <property type="match status" value="1"/>
</dbReference>
<dbReference type="Pfam" id="PF05368">
    <property type="entry name" value="NmrA"/>
    <property type="match status" value="1"/>
</dbReference>
<proteinExistence type="predicted"/>
<gene>
    <name evidence="4" type="ORF">B0T21DRAFT_399048</name>
</gene>
<evidence type="ECO:0000256" key="2">
    <source>
        <dbReference type="ARBA" id="ARBA00023002"/>
    </source>
</evidence>
<name>A0AA40ESH5_9PEZI</name>
<evidence type="ECO:0000313" key="4">
    <source>
        <dbReference type="EMBL" id="KAK0744622.1"/>
    </source>
</evidence>
<evidence type="ECO:0000313" key="5">
    <source>
        <dbReference type="Proteomes" id="UP001172159"/>
    </source>
</evidence>
<sequence length="319" mass="35897">MLTSVCGGPGITGRLARLITHHLLQSDPTLTIKGYCRDLSKTSSSSLLASSLSDNTSKNNISITAGDPYDSTQLRHFVRGCDVVICTYLGDHRLMTEGQKLLIDACEQEGVRRYVASDWTLDYDKLEYGQHPQKDAQKVVKGYLGEEGRRVKGVHILIGIFYETFWSDYFGIFRHGEDGEEGFRYWGTGEEVWEGISYDDAAKYTAAVVLDEEAVGVLSFLGDRKSMKQLVAEFAEVYGVDPTTKCLGTVEELQIQMKATREREPGNIFAWLAEQTYVPSELDNARYPNVKPATFKEFLETHRRVEELNTLYTKAAEDL</sequence>
<evidence type="ECO:0000259" key="3">
    <source>
        <dbReference type="Pfam" id="PF05368"/>
    </source>
</evidence>
<dbReference type="Gene3D" id="3.40.50.720">
    <property type="entry name" value="NAD(P)-binding Rossmann-like Domain"/>
    <property type="match status" value="1"/>
</dbReference>
<dbReference type="PANTHER" id="PTHR47706:SF9">
    <property type="entry name" value="NMRA-LIKE DOMAIN-CONTAINING PROTEIN-RELATED"/>
    <property type="match status" value="1"/>
</dbReference>
<keyword evidence="2" id="KW-0560">Oxidoreductase</keyword>
<evidence type="ECO:0000256" key="1">
    <source>
        <dbReference type="ARBA" id="ARBA00022857"/>
    </source>
</evidence>
<keyword evidence="1" id="KW-0521">NADP</keyword>
<reference evidence="4" key="1">
    <citation type="submission" date="2023-06" db="EMBL/GenBank/DDBJ databases">
        <title>Genome-scale phylogeny and comparative genomics of the fungal order Sordariales.</title>
        <authorList>
            <consortium name="Lawrence Berkeley National Laboratory"/>
            <person name="Hensen N."/>
            <person name="Bonometti L."/>
            <person name="Westerberg I."/>
            <person name="Brannstrom I.O."/>
            <person name="Guillou S."/>
            <person name="Cros-Aarteil S."/>
            <person name="Calhoun S."/>
            <person name="Haridas S."/>
            <person name="Kuo A."/>
            <person name="Mondo S."/>
            <person name="Pangilinan J."/>
            <person name="Riley R."/>
            <person name="Labutti K."/>
            <person name="Andreopoulos B."/>
            <person name="Lipzen A."/>
            <person name="Chen C."/>
            <person name="Yanf M."/>
            <person name="Daum C."/>
            <person name="Ng V."/>
            <person name="Clum A."/>
            <person name="Steindorff A."/>
            <person name="Ohm R."/>
            <person name="Martin F."/>
            <person name="Silar P."/>
            <person name="Natvig D."/>
            <person name="Lalanne C."/>
            <person name="Gautier V."/>
            <person name="Ament-Velasquez S.L."/>
            <person name="Kruys A."/>
            <person name="Hutchinson M.I."/>
            <person name="Powell A.J."/>
            <person name="Barry K."/>
            <person name="Miller A.N."/>
            <person name="Grigoriev I.V."/>
            <person name="Debuchy R."/>
            <person name="Gladieux P."/>
            <person name="Thoren M.H."/>
            <person name="Johannesson H."/>
        </authorList>
    </citation>
    <scope>NUCLEOTIDE SEQUENCE</scope>
    <source>
        <strain evidence="4">CBS 540.89</strain>
    </source>
</reference>
<organism evidence="4 5">
    <name type="scientific">Apiosordaria backusii</name>
    <dbReference type="NCBI Taxonomy" id="314023"/>
    <lineage>
        <taxon>Eukaryota</taxon>
        <taxon>Fungi</taxon>
        <taxon>Dikarya</taxon>
        <taxon>Ascomycota</taxon>
        <taxon>Pezizomycotina</taxon>
        <taxon>Sordariomycetes</taxon>
        <taxon>Sordariomycetidae</taxon>
        <taxon>Sordariales</taxon>
        <taxon>Lasiosphaeriaceae</taxon>
        <taxon>Apiosordaria</taxon>
    </lineage>
</organism>
<dbReference type="InterPro" id="IPR036291">
    <property type="entry name" value="NAD(P)-bd_dom_sf"/>
</dbReference>
<dbReference type="Proteomes" id="UP001172159">
    <property type="component" value="Unassembled WGS sequence"/>
</dbReference>
<dbReference type="PANTHER" id="PTHR47706">
    <property type="entry name" value="NMRA-LIKE FAMILY PROTEIN"/>
    <property type="match status" value="1"/>
</dbReference>
<protein>
    <recommendedName>
        <fullName evidence="3">NmrA-like domain-containing protein</fullName>
    </recommendedName>
</protein>
<dbReference type="AlphaFoldDB" id="A0AA40ESH5"/>
<dbReference type="EMBL" id="JAUKTV010000002">
    <property type="protein sequence ID" value="KAK0744622.1"/>
    <property type="molecule type" value="Genomic_DNA"/>
</dbReference>
<dbReference type="GO" id="GO:0016491">
    <property type="term" value="F:oxidoreductase activity"/>
    <property type="evidence" value="ECO:0007669"/>
    <property type="project" value="UniProtKB-KW"/>
</dbReference>
<keyword evidence="5" id="KW-1185">Reference proteome</keyword>
<accession>A0AA40ESH5</accession>
<comment type="caution">
    <text evidence="4">The sequence shown here is derived from an EMBL/GenBank/DDBJ whole genome shotgun (WGS) entry which is preliminary data.</text>
</comment>
<dbReference type="InterPro" id="IPR008030">
    <property type="entry name" value="NmrA-like"/>
</dbReference>
<feature type="domain" description="NmrA-like" evidence="3">
    <location>
        <begin position="10"/>
        <end position="278"/>
    </location>
</feature>